<proteinExistence type="predicted"/>
<organism evidence="1">
    <name type="scientific">Allium cepa</name>
    <name type="common">Onion</name>
    <dbReference type="NCBI Taxonomy" id="4679"/>
    <lineage>
        <taxon>Eukaryota</taxon>
        <taxon>Viridiplantae</taxon>
        <taxon>Streptophyta</taxon>
        <taxon>Embryophyta</taxon>
        <taxon>Tracheophyta</taxon>
        <taxon>Spermatophyta</taxon>
        <taxon>Magnoliopsida</taxon>
        <taxon>Liliopsida</taxon>
        <taxon>Asparagales</taxon>
        <taxon>Amaryllidaceae</taxon>
        <taxon>Allioideae</taxon>
        <taxon>Allieae</taxon>
        <taxon>Allium</taxon>
    </lineage>
</organism>
<dbReference type="InterPro" id="IPR053249">
    <property type="entry name" value="LFS"/>
</dbReference>
<accession>I6QDF3</accession>
<dbReference type="Gene3D" id="3.30.530.20">
    <property type="match status" value="1"/>
</dbReference>
<dbReference type="Pfam" id="PF10604">
    <property type="entry name" value="Polyketide_cyc2"/>
    <property type="match status" value="1"/>
</dbReference>
<evidence type="ECO:0000313" key="1">
    <source>
        <dbReference type="EMBL" id="AFK84969.1"/>
    </source>
</evidence>
<reference evidence="1" key="1">
    <citation type="journal article" date="2012" name="G3 (Bethesda)">
        <title>Chromosomal Organization and Sequence Diversity of Genes Encoding Lachrymatory Factor Synthase in Allium cepa L.</title>
        <authorList>
            <person name="Masamura N."/>
            <person name="McCallum J."/>
            <person name="Khrustaleva L."/>
            <person name="Kenel F."/>
            <person name="Pither-Joyce M."/>
            <person name="Shono J."/>
            <person name="Suzuki G."/>
            <person name="Mukai Y."/>
            <person name="Yamauchi N."/>
            <person name="Shigyo M."/>
        </authorList>
    </citation>
    <scope>NUCLEOTIDE SEQUENCE</scope>
</reference>
<dbReference type="EMBL" id="JN798503">
    <property type="protein sequence ID" value="AFK84969.1"/>
    <property type="molecule type" value="Genomic_DNA"/>
</dbReference>
<dbReference type="InterPro" id="IPR019587">
    <property type="entry name" value="Polyketide_cyclase/dehydratase"/>
</dbReference>
<dbReference type="InterPro" id="IPR023393">
    <property type="entry name" value="START-like_dom_sf"/>
</dbReference>
<dbReference type="AlphaFoldDB" id="I6QDF3"/>
<dbReference type="SMR" id="I6QDF3"/>
<gene>
    <name evidence="1" type="primary">LFS</name>
</gene>
<dbReference type="PANTHER" id="PTHR33789">
    <property type="entry name" value="LACHRYMATORY-FACTOR SYNTHASE"/>
    <property type="match status" value="1"/>
</dbReference>
<protein>
    <submittedName>
        <fullName evidence="1">Lachrymatory-factor synthase</fullName>
    </submittedName>
</protein>
<dbReference type="CDD" id="cd07821">
    <property type="entry name" value="PYR_PYL_RCAR_like"/>
    <property type="match status" value="1"/>
</dbReference>
<sequence>MELNPGAPAVVADSANGARKWSGKVHALLPNTKPEQAWTLLKDFINLHKVMPSLSVCELVEGEANVVGCVRYVKGIMHPIEEEFWAKEKLVALDNKNMSYSYIFTECFTGYEDYTATMQIVEGPEHKGSRFDWSFQCKYIEGMTESAFTEILQHWATEIGQKIEEVCSA</sequence>
<dbReference type="KEGG" id="ag:BAC21275"/>
<dbReference type="PANTHER" id="PTHR33789:SF11">
    <property type="entry name" value="OS05G0202300 PROTEIN"/>
    <property type="match status" value="1"/>
</dbReference>
<name>I6QDF3_ALLCE</name>
<dbReference type="SUPFAM" id="SSF55961">
    <property type="entry name" value="Bet v1-like"/>
    <property type="match status" value="1"/>
</dbReference>